<evidence type="ECO:0000313" key="7">
    <source>
        <dbReference type="EMBL" id="KHJ32198.1"/>
    </source>
</evidence>
<evidence type="ECO:0000256" key="4">
    <source>
        <dbReference type="ARBA" id="ARBA00023128"/>
    </source>
</evidence>
<keyword evidence="4" id="KW-0496">Mitochondrion</keyword>
<dbReference type="InterPro" id="IPR036525">
    <property type="entry name" value="Tubulin/FtsZ_GTPase_sf"/>
</dbReference>
<reference evidence="7 8" key="1">
    <citation type="journal article" date="2014" name="BMC Genomics">
        <title>Adaptive genomic structural variation in the grape powdery mildew pathogen, Erysiphe necator.</title>
        <authorList>
            <person name="Jones L."/>
            <person name="Riaz S."/>
            <person name="Morales-Cruz A."/>
            <person name="Amrine K.C."/>
            <person name="McGuire B."/>
            <person name="Gubler W.D."/>
            <person name="Walker M.A."/>
            <person name="Cantu D."/>
        </authorList>
    </citation>
    <scope>NUCLEOTIDE SEQUENCE [LARGE SCALE GENOMIC DNA]</scope>
    <source>
        <strain evidence="8">c</strain>
    </source>
</reference>
<accession>A0A0B1P1S8</accession>
<dbReference type="InterPro" id="IPR049942">
    <property type="entry name" value="DML1/Misato"/>
</dbReference>
<dbReference type="STRING" id="52586.A0A0B1P1S8"/>
<dbReference type="InterPro" id="IPR019605">
    <property type="entry name" value="Misato_II_tubulin-like"/>
</dbReference>
<dbReference type="Pfam" id="PF10644">
    <property type="entry name" value="Misat_Tub_SegII"/>
    <property type="match status" value="1"/>
</dbReference>
<dbReference type="Proteomes" id="UP000030854">
    <property type="component" value="Unassembled WGS sequence"/>
</dbReference>
<keyword evidence="8" id="KW-1185">Reference proteome</keyword>
<evidence type="ECO:0000256" key="1">
    <source>
        <dbReference type="ARBA" id="ARBA00003757"/>
    </source>
</evidence>
<dbReference type="InterPro" id="IPR029209">
    <property type="entry name" value="DML1/Misato_tubulin"/>
</dbReference>
<dbReference type="PANTHER" id="PTHR13391">
    <property type="entry name" value="MITOCHONDRIAL DISTRIBUTION REGULATOR MISATO"/>
    <property type="match status" value="1"/>
</dbReference>
<comment type="function">
    <text evidence="1">Involved in the partitioning of the mitochondrial organelle and mitochondrial DNA (mtDNA) inheritance.</text>
</comment>
<gene>
    <name evidence="7" type="ORF">EV44_g0971</name>
</gene>
<proteinExistence type="inferred from homology"/>
<evidence type="ECO:0000259" key="6">
    <source>
        <dbReference type="Pfam" id="PF14881"/>
    </source>
</evidence>
<evidence type="ECO:0000256" key="2">
    <source>
        <dbReference type="ARBA" id="ARBA00004173"/>
    </source>
</evidence>
<name>A0A0B1P1S8_UNCNE</name>
<feature type="domain" description="DML1/Misato tubulin" evidence="6">
    <location>
        <begin position="121"/>
        <end position="302"/>
    </location>
</feature>
<dbReference type="AlphaFoldDB" id="A0A0B1P1S8"/>
<evidence type="ECO:0000313" key="8">
    <source>
        <dbReference type="Proteomes" id="UP000030854"/>
    </source>
</evidence>
<dbReference type="GO" id="GO:0007005">
    <property type="term" value="P:mitochondrion organization"/>
    <property type="evidence" value="ECO:0007669"/>
    <property type="project" value="InterPro"/>
</dbReference>
<dbReference type="PANTHER" id="PTHR13391:SF0">
    <property type="entry name" value="PROTEIN MISATO HOMOLOG 1"/>
    <property type="match status" value="1"/>
</dbReference>
<dbReference type="HOGENOM" id="CLU_022511_2_0_1"/>
<evidence type="ECO:0008006" key="9">
    <source>
        <dbReference type="Google" id="ProtNLM"/>
    </source>
</evidence>
<comment type="caution">
    <text evidence="7">The sequence shown here is derived from an EMBL/GenBank/DDBJ whole genome shotgun (WGS) entry which is preliminary data.</text>
</comment>
<comment type="subcellular location">
    <subcellularLocation>
        <location evidence="2">Mitochondrion</location>
    </subcellularLocation>
</comment>
<comment type="similarity">
    <text evidence="3">Belongs to the misato family.</text>
</comment>
<evidence type="ECO:0000256" key="3">
    <source>
        <dbReference type="ARBA" id="ARBA00008507"/>
    </source>
</evidence>
<feature type="domain" description="Misato Segment II tubulin-like" evidence="5">
    <location>
        <begin position="2"/>
        <end position="114"/>
    </location>
</feature>
<dbReference type="OMA" id="SYETGWM"/>
<dbReference type="Gene3D" id="3.40.50.1440">
    <property type="entry name" value="Tubulin/FtsZ, GTPase domain"/>
    <property type="match status" value="1"/>
</dbReference>
<dbReference type="GO" id="GO:0005739">
    <property type="term" value="C:mitochondrion"/>
    <property type="evidence" value="ECO:0007669"/>
    <property type="project" value="UniProtKB-SubCell"/>
</dbReference>
<evidence type="ECO:0000259" key="5">
    <source>
        <dbReference type="Pfam" id="PF10644"/>
    </source>
</evidence>
<sequence length="527" mass="60709">MHEIVSLQFGQRSNYLATHFWNTLESYFTYTDEEESIVDHDIHFRPGIGIQNTETFTPRTVIYDLKGGFGSLRKINALYDTEEPDLSELLWDKPAVIQRLESVEKCAYQQSLEQNEQPKLLDSDTVKYWSDYSRVYFHPKSVVKLNEYEIGSTSWPFESWDEGEALFKSVDKEHDLVERDLRPFIEEADHMQAFQVFSSTDDAWGSFAAQYLQQIKDEYAKTDVLFWGLEEDIVIKSREKRFTSSNIAKSISVIAPESTLFIPLTLPSKGLPSYITLERNSDWHVSALMSIAVESITLLSRLRQRNQYRETLDQLVCLINTNGHQNIAKLRMSIEQPSSHNNDVPEIAKISEQNRNDRSLRNKKSIHNFCSKIGPNAEIFDIDFFPIEIGEQVNRRPMRKLQVFSQYEIHRQNLCSWNQNISNDRYDERFQTLGDGLPVVLKRNLPLGFPLLDSFPRIFNEASTSSSLAVRTSLTVDSSIASRLKALKNIVNRAFAVDEREAFSNSLGELAEGYEEGWDSGSDEDED</sequence>
<dbReference type="SUPFAM" id="SSF52490">
    <property type="entry name" value="Tubulin nucleotide-binding domain-like"/>
    <property type="match status" value="1"/>
</dbReference>
<dbReference type="EMBL" id="JNVN01002249">
    <property type="protein sequence ID" value="KHJ32198.1"/>
    <property type="molecule type" value="Genomic_DNA"/>
</dbReference>
<dbReference type="Pfam" id="PF14881">
    <property type="entry name" value="Tubulin_3"/>
    <property type="match status" value="1"/>
</dbReference>
<protein>
    <recommendedName>
        <fullName evidence="9">Tubulin nucleotide-binding domain-like protein</fullName>
    </recommendedName>
</protein>
<organism evidence="7 8">
    <name type="scientific">Uncinula necator</name>
    <name type="common">Grape powdery mildew</name>
    <dbReference type="NCBI Taxonomy" id="52586"/>
    <lineage>
        <taxon>Eukaryota</taxon>
        <taxon>Fungi</taxon>
        <taxon>Dikarya</taxon>
        <taxon>Ascomycota</taxon>
        <taxon>Pezizomycotina</taxon>
        <taxon>Leotiomycetes</taxon>
        <taxon>Erysiphales</taxon>
        <taxon>Erysiphaceae</taxon>
        <taxon>Erysiphe</taxon>
    </lineage>
</organism>